<feature type="transmembrane region" description="Helical" evidence="7">
    <location>
        <begin position="24"/>
        <end position="47"/>
    </location>
</feature>
<dbReference type="InterPro" id="IPR039421">
    <property type="entry name" value="Type_1_exporter"/>
</dbReference>
<keyword evidence="4" id="KW-0067">ATP-binding</keyword>
<evidence type="ECO:0000256" key="5">
    <source>
        <dbReference type="ARBA" id="ARBA00022989"/>
    </source>
</evidence>
<evidence type="ECO:0000256" key="2">
    <source>
        <dbReference type="ARBA" id="ARBA00022692"/>
    </source>
</evidence>
<dbReference type="GO" id="GO:0005886">
    <property type="term" value="C:plasma membrane"/>
    <property type="evidence" value="ECO:0007669"/>
    <property type="project" value="UniProtKB-SubCell"/>
</dbReference>
<sequence length="598" mass="68566">MRNPYFSLLGTAWRYAREARGRFVLIYAMFGVANLIFSVQPLLYGWFVTALQREGTDILRHVWLYAGGYLALRVLEWCFHGPARVMERALAFRVGQNFLEERYHQVVHLPLEWHQDHHSGATINRLRKAHEALRDFFQAGFVYLHALAKFVFSFAAMLYFAPLYGCIGVGIGLLIIAVIFRFDKPFVRTLREVNEREHLVSSTLFDSLSNIVTVVTLRLEKRMETSLLRKVMDVFPPFRRNIEINEWKWFTAQMLIGLIYAVVTVGYVHEHWQPGQVFLIGGLVTLLGYVNQFTSVFNDVAYQYTQIVQYHTHVQTAEGMREAYERQHRPEPLEGLPDHWQRLDIEHLSFAYRQRHAASELASTEAAPPTGLHGLTLRLVRGQRVALIGESGSGKSTLLALLRGLYEPQPGVQLRVDGLPHPDFSCITQAVTLLPQEPEIFENTLRYNITLGLPFSEEEVWAACETAQFAAVLRQLPHGLDTNIQEKGINLSGGQRQRLALARGLLAARTSSLVLMDEPTSSVDPRTEMQLYHELFRAFANKAVVSSLHRLHLLLQFDYIYLLDRGCIVDEGTFEDLRRRSERFAALWQYQETLPVVV</sequence>
<dbReference type="GO" id="GO:0005524">
    <property type="term" value="F:ATP binding"/>
    <property type="evidence" value="ECO:0007669"/>
    <property type="project" value="UniProtKB-KW"/>
</dbReference>
<dbReference type="PROSITE" id="PS50929">
    <property type="entry name" value="ABC_TM1F"/>
    <property type="match status" value="1"/>
</dbReference>
<dbReference type="InterPro" id="IPR036640">
    <property type="entry name" value="ABC1_TM_sf"/>
</dbReference>
<dbReference type="InterPro" id="IPR003593">
    <property type="entry name" value="AAA+_ATPase"/>
</dbReference>
<evidence type="ECO:0000256" key="6">
    <source>
        <dbReference type="ARBA" id="ARBA00023136"/>
    </source>
</evidence>
<dbReference type="RefSeq" id="WP_089687672.1">
    <property type="nucleotide sequence ID" value="NZ_FNFO01000013.1"/>
</dbReference>
<keyword evidence="2 7" id="KW-0812">Transmembrane</keyword>
<dbReference type="InterPro" id="IPR011527">
    <property type="entry name" value="ABC1_TM_dom"/>
</dbReference>
<dbReference type="Gene3D" id="1.20.1560.10">
    <property type="entry name" value="ABC transporter type 1, transmembrane domain"/>
    <property type="match status" value="1"/>
</dbReference>
<feature type="transmembrane region" description="Helical" evidence="7">
    <location>
        <begin position="161"/>
        <end position="182"/>
    </location>
</feature>
<feature type="domain" description="ABC transmembrane type-1" evidence="9">
    <location>
        <begin position="32"/>
        <end position="309"/>
    </location>
</feature>
<keyword evidence="6 7" id="KW-0472">Membrane</keyword>
<dbReference type="EMBL" id="FNFO01000013">
    <property type="protein sequence ID" value="SDM44007.1"/>
    <property type="molecule type" value="Genomic_DNA"/>
</dbReference>
<gene>
    <name evidence="10" type="ORF">SAMN05421823_113122</name>
</gene>
<evidence type="ECO:0000313" key="10">
    <source>
        <dbReference type="EMBL" id="SDM44007.1"/>
    </source>
</evidence>
<dbReference type="Pfam" id="PF00005">
    <property type="entry name" value="ABC_tran"/>
    <property type="match status" value="1"/>
</dbReference>
<dbReference type="SMART" id="SM00382">
    <property type="entry name" value="AAA"/>
    <property type="match status" value="1"/>
</dbReference>
<evidence type="ECO:0000256" key="1">
    <source>
        <dbReference type="ARBA" id="ARBA00004651"/>
    </source>
</evidence>
<dbReference type="SUPFAM" id="SSF90123">
    <property type="entry name" value="ABC transporter transmembrane region"/>
    <property type="match status" value="1"/>
</dbReference>
<dbReference type="GO" id="GO:0034040">
    <property type="term" value="F:ATPase-coupled lipid transmembrane transporter activity"/>
    <property type="evidence" value="ECO:0007669"/>
    <property type="project" value="TreeGrafter"/>
</dbReference>
<evidence type="ECO:0000259" key="9">
    <source>
        <dbReference type="PROSITE" id="PS50929"/>
    </source>
</evidence>
<dbReference type="OrthoDB" id="9769115at2"/>
<reference evidence="10 11" key="1">
    <citation type="submission" date="2016-10" db="EMBL/GenBank/DDBJ databases">
        <authorList>
            <person name="de Groot N.N."/>
        </authorList>
    </citation>
    <scope>NUCLEOTIDE SEQUENCE [LARGE SCALE GENOMIC DNA]</scope>
    <source>
        <strain evidence="10 11">DSM 25186</strain>
    </source>
</reference>
<organism evidence="10 11">
    <name type="scientific">Catalinimonas alkaloidigena</name>
    <dbReference type="NCBI Taxonomy" id="1075417"/>
    <lineage>
        <taxon>Bacteria</taxon>
        <taxon>Pseudomonadati</taxon>
        <taxon>Bacteroidota</taxon>
        <taxon>Cytophagia</taxon>
        <taxon>Cytophagales</taxon>
        <taxon>Catalimonadaceae</taxon>
        <taxon>Catalinimonas</taxon>
    </lineage>
</organism>
<keyword evidence="3" id="KW-0547">Nucleotide-binding</keyword>
<dbReference type="Pfam" id="PF00664">
    <property type="entry name" value="ABC_membrane"/>
    <property type="match status" value="1"/>
</dbReference>
<proteinExistence type="predicted"/>
<dbReference type="PANTHER" id="PTHR24221">
    <property type="entry name" value="ATP-BINDING CASSETTE SUB-FAMILY B"/>
    <property type="match status" value="1"/>
</dbReference>
<dbReference type="STRING" id="1075417.SAMN05421823_113122"/>
<keyword evidence="5 7" id="KW-1133">Transmembrane helix</keyword>
<feature type="transmembrane region" description="Helical" evidence="7">
    <location>
        <begin position="249"/>
        <end position="268"/>
    </location>
</feature>
<feature type="transmembrane region" description="Helical" evidence="7">
    <location>
        <begin position="274"/>
        <end position="290"/>
    </location>
</feature>
<dbReference type="InterPro" id="IPR003439">
    <property type="entry name" value="ABC_transporter-like_ATP-bd"/>
</dbReference>
<dbReference type="GO" id="GO:0016887">
    <property type="term" value="F:ATP hydrolysis activity"/>
    <property type="evidence" value="ECO:0007669"/>
    <property type="project" value="InterPro"/>
</dbReference>
<comment type="subcellular location">
    <subcellularLocation>
        <location evidence="1">Cell membrane</location>
        <topology evidence="1">Multi-pass membrane protein</topology>
    </subcellularLocation>
</comment>
<dbReference type="PROSITE" id="PS50893">
    <property type="entry name" value="ABC_TRANSPORTER_2"/>
    <property type="match status" value="1"/>
</dbReference>
<evidence type="ECO:0000256" key="4">
    <source>
        <dbReference type="ARBA" id="ARBA00022840"/>
    </source>
</evidence>
<dbReference type="Proteomes" id="UP000198510">
    <property type="component" value="Unassembled WGS sequence"/>
</dbReference>
<evidence type="ECO:0000256" key="7">
    <source>
        <dbReference type="SAM" id="Phobius"/>
    </source>
</evidence>
<keyword evidence="11" id="KW-1185">Reference proteome</keyword>
<evidence type="ECO:0000259" key="8">
    <source>
        <dbReference type="PROSITE" id="PS50893"/>
    </source>
</evidence>
<dbReference type="InterPro" id="IPR017871">
    <property type="entry name" value="ABC_transporter-like_CS"/>
</dbReference>
<protein>
    <submittedName>
        <fullName evidence="10">ABC-type multidrug transport system, ATPase and permease component</fullName>
    </submittedName>
</protein>
<feature type="domain" description="ABC transporter" evidence="8">
    <location>
        <begin position="343"/>
        <end position="590"/>
    </location>
</feature>
<dbReference type="Gene3D" id="3.40.50.300">
    <property type="entry name" value="P-loop containing nucleotide triphosphate hydrolases"/>
    <property type="match status" value="1"/>
</dbReference>
<dbReference type="InterPro" id="IPR027417">
    <property type="entry name" value="P-loop_NTPase"/>
</dbReference>
<evidence type="ECO:0000313" key="11">
    <source>
        <dbReference type="Proteomes" id="UP000198510"/>
    </source>
</evidence>
<dbReference type="PANTHER" id="PTHR24221:SF654">
    <property type="entry name" value="ATP-BINDING CASSETTE SUB-FAMILY B MEMBER 6"/>
    <property type="match status" value="1"/>
</dbReference>
<evidence type="ECO:0000256" key="3">
    <source>
        <dbReference type="ARBA" id="ARBA00022741"/>
    </source>
</evidence>
<dbReference type="AlphaFoldDB" id="A0A1G9T8M5"/>
<dbReference type="GO" id="GO:0140359">
    <property type="term" value="F:ABC-type transporter activity"/>
    <property type="evidence" value="ECO:0007669"/>
    <property type="project" value="InterPro"/>
</dbReference>
<dbReference type="PROSITE" id="PS00211">
    <property type="entry name" value="ABC_TRANSPORTER_1"/>
    <property type="match status" value="1"/>
</dbReference>
<dbReference type="SUPFAM" id="SSF52540">
    <property type="entry name" value="P-loop containing nucleoside triphosphate hydrolases"/>
    <property type="match status" value="1"/>
</dbReference>
<accession>A0A1G9T8M5</accession>
<name>A0A1G9T8M5_9BACT</name>